<evidence type="ECO:0000313" key="2">
    <source>
        <dbReference type="Proteomes" id="UP000321570"/>
    </source>
</evidence>
<evidence type="ECO:0000313" key="1">
    <source>
        <dbReference type="EMBL" id="VUZ38805.1"/>
    </source>
</evidence>
<proteinExistence type="predicted"/>
<reference evidence="1 2" key="1">
    <citation type="submission" date="2019-07" db="EMBL/GenBank/DDBJ databases">
        <authorList>
            <person name="Jastrzebski P J."/>
            <person name="Paukszto L."/>
            <person name="Jastrzebski P J."/>
        </authorList>
    </citation>
    <scope>NUCLEOTIDE SEQUENCE [LARGE SCALE GENOMIC DNA]</scope>
    <source>
        <strain evidence="1 2">WMS-il1</strain>
    </source>
</reference>
<keyword evidence="2" id="KW-1185">Reference proteome</keyword>
<dbReference type="AlphaFoldDB" id="A0A564XUV2"/>
<organism evidence="1 2">
    <name type="scientific">Hymenolepis diminuta</name>
    <name type="common">Rat tapeworm</name>
    <dbReference type="NCBI Taxonomy" id="6216"/>
    <lineage>
        <taxon>Eukaryota</taxon>
        <taxon>Metazoa</taxon>
        <taxon>Spiralia</taxon>
        <taxon>Lophotrochozoa</taxon>
        <taxon>Platyhelminthes</taxon>
        <taxon>Cestoda</taxon>
        <taxon>Eucestoda</taxon>
        <taxon>Cyclophyllidea</taxon>
        <taxon>Hymenolepididae</taxon>
        <taxon>Hymenolepis</taxon>
    </lineage>
</organism>
<protein>
    <submittedName>
        <fullName evidence="1">Uncharacterized protein</fullName>
    </submittedName>
</protein>
<feature type="non-terminal residue" evidence="1">
    <location>
        <position position="1"/>
    </location>
</feature>
<name>A0A564XUV2_HYMDI</name>
<accession>A0A564XUV2</accession>
<dbReference type="EMBL" id="CABIJS010000007">
    <property type="protein sequence ID" value="VUZ38805.1"/>
    <property type="molecule type" value="Genomic_DNA"/>
</dbReference>
<gene>
    <name evidence="1" type="ORF">WMSIL1_LOCUS176</name>
</gene>
<dbReference type="Proteomes" id="UP000321570">
    <property type="component" value="Unassembled WGS sequence"/>
</dbReference>
<sequence>ISPEVALRLHLLAHNLRNKVLADGCTKILCARIAETNVSEVWSAANATMNDVLIRVPAPLVAINWEMFRTSRHFQWNA</sequence>